<dbReference type="Proteomes" id="UP001085076">
    <property type="component" value="Miscellaneous, Linkage group lg05"/>
</dbReference>
<sequence length="118" mass="13481">MIGFVVLISGGIEDRWTIAGEIWWFELRFRWRVAQLDSVPLANYSQNTHLISNQDSGRMVISHTQEQNSSALNLVGQVGLPMSWMVSTEPAPGLRASWQCTEEILRSWTLSQTRMMEI</sequence>
<accession>A0A9D5CIE9</accession>
<comment type="caution">
    <text evidence="1">The sequence shown here is derived from an EMBL/GenBank/DDBJ whole genome shotgun (WGS) entry which is preliminary data.</text>
</comment>
<keyword evidence="2" id="KW-1185">Reference proteome</keyword>
<dbReference type="AlphaFoldDB" id="A0A9D5CIE9"/>
<evidence type="ECO:0000313" key="1">
    <source>
        <dbReference type="EMBL" id="KAJ0973509.1"/>
    </source>
</evidence>
<gene>
    <name evidence="1" type="ORF">J5N97_021468</name>
</gene>
<reference evidence="1" key="1">
    <citation type="submission" date="2021-03" db="EMBL/GenBank/DDBJ databases">
        <authorList>
            <person name="Li Z."/>
            <person name="Yang C."/>
        </authorList>
    </citation>
    <scope>NUCLEOTIDE SEQUENCE</scope>
    <source>
        <strain evidence="1">Dzin_1.0</strain>
        <tissue evidence="1">Leaf</tissue>
    </source>
</reference>
<dbReference type="EMBL" id="JAGGNH010000005">
    <property type="protein sequence ID" value="KAJ0973509.1"/>
    <property type="molecule type" value="Genomic_DNA"/>
</dbReference>
<protein>
    <submittedName>
        <fullName evidence="1">Uncharacterized protein</fullName>
    </submittedName>
</protein>
<proteinExistence type="predicted"/>
<evidence type="ECO:0000313" key="2">
    <source>
        <dbReference type="Proteomes" id="UP001085076"/>
    </source>
</evidence>
<reference evidence="1" key="2">
    <citation type="journal article" date="2022" name="Hortic Res">
        <title>The genome of Dioscorea zingiberensis sheds light on the biosynthesis, origin and evolution of the medicinally important diosgenin saponins.</title>
        <authorList>
            <person name="Li Y."/>
            <person name="Tan C."/>
            <person name="Li Z."/>
            <person name="Guo J."/>
            <person name="Li S."/>
            <person name="Chen X."/>
            <person name="Wang C."/>
            <person name="Dai X."/>
            <person name="Yang H."/>
            <person name="Song W."/>
            <person name="Hou L."/>
            <person name="Xu J."/>
            <person name="Tong Z."/>
            <person name="Xu A."/>
            <person name="Yuan X."/>
            <person name="Wang W."/>
            <person name="Yang Q."/>
            <person name="Chen L."/>
            <person name="Sun Z."/>
            <person name="Wang K."/>
            <person name="Pan B."/>
            <person name="Chen J."/>
            <person name="Bao Y."/>
            <person name="Liu F."/>
            <person name="Qi X."/>
            <person name="Gang D.R."/>
            <person name="Wen J."/>
            <person name="Li J."/>
        </authorList>
    </citation>
    <scope>NUCLEOTIDE SEQUENCE</scope>
    <source>
        <strain evidence="1">Dzin_1.0</strain>
    </source>
</reference>
<organism evidence="1 2">
    <name type="scientific">Dioscorea zingiberensis</name>
    <dbReference type="NCBI Taxonomy" id="325984"/>
    <lineage>
        <taxon>Eukaryota</taxon>
        <taxon>Viridiplantae</taxon>
        <taxon>Streptophyta</taxon>
        <taxon>Embryophyta</taxon>
        <taxon>Tracheophyta</taxon>
        <taxon>Spermatophyta</taxon>
        <taxon>Magnoliopsida</taxon>
        <taxon>Liliopsida</taxon>
        <taxon>Dioscoreales</taxon>
        <taxon>Dioscoreaceae</taxon>
        <taxon>Dioscorea</taxon>
    </lineage>
</organism>
<name>A0A9D5CIE9_9LILI</name>